<dbReference type="GO" id="GO:0003677">
    <property type="term" value="F:DNA binding"/>
    <property type="evidence" value="ECO:0007669"/>
    <property type="project" value="InterPro"/>
</dbReference>
<accession>A0A9X2L5Q5</accession>
<dbReference type="PANTHER" id="PTHR33360:SF2">
    <property type="entry name" value="TRANSPOSASE FOR INSERTION SEQUENCE ELEMENT IS200"/>
    <property type="match status" value="1"/>
</dbReference>
<feature type="domain" description="Transposase IS200-like" evidence="1">
    <location>
        <begin position="4"/>
        <end position="118"/>
    </location>
</feature>
<dbReference type="EMBL" id="JANDBC010000003">
    <property type="protein sequence ID" value="MCP9292866.1"/>
    <property type="molecule type" value="Genomic_DNA"/>
</dbReference>
<protein>
    <submittedName>
        <fullName evidence="2">IS200/IS605 family transposase</fullName>
    </submittedName>
</protein>
<dbReference type="Proteomes" id="UP001139125">
    <property type="component" value="Unassembled WGS sequence"/>
</dbReference>
<dbReference type="SMART" id="SM01321">
    <property type="entry name" value="Y1_Tnp"/>
    <property type="match status" value="1"/>
</dbReference>
<organism evidence="2 3">
    <name type="scientific">Gracilimonas sediminicola</name>
    <dbReference type="NCBI Taxonomy" id="2952158"/>
    <lineage>
        <taxon>Bacteria</taxon>
        <taxon>Pseudomonadati</taxon>
        <taxon>Balneolota</taxon>
        <taxon>Balneolia</taxon>
        <taxon>Balneolales</taxon>
        <taxon>Balneolaceae</taxon>
        <taxon>Gracilimonas</taxon>
    </lineage>
</organism>
<dbReference type="RefSeq" id="WP_255135765.1">
    <property type="nucleotide sequence ID" value="NZ_JANDBC010000003.1"/>
</dbReference>
<reference evidence="2" key="1">
    <citation type="submission" date="2022-06" db="EMBL/GenBank/DDBJ databases">
        <title>Gracilimonas sp. CAU 1638 isolated from sea sediment.</title>
        <authorList>
            <person name="Kim W."/>
        </authorList>
    </citation>
    <scope>NUCLEOTIDE SEQUENCE</scope>
    <source>
        <strain evidence="2">CAU 1638</strain>
    </source>
</reference>
<evidence type="ECO:0000313" key="2">
    <source>
        <dbReference type="EMBL" id="MCP9292866.1"/>
    </source>
</evidence>
<dbReference type="AlphaFoldDB" id="A0A9X2L5Q5"/>
<dbReference type="InterPro" id="IPR002686">
    <property type="entry name" value="Transposase_17"/>
</dbReference>
<dbReference type="InterPro" id="IPR036515">
    <property type="entry name" value="Transposase_17_sf"/>
</dbReference>
<sequence>MSTYTQLLYQIVFSTKNRQPVLTKNNRKELYKYIWGILKNKQCHLYQINGVENHLHIITHIHPTVAISTLVKDIKLASSKFIKQNQLFTDFQGWQSGYGAFTYSIKAKDQLIEYVKNQEEHHKHRTFLEEYKALLSDHDISFDDRYLP</sequence>
<keyword evidence="3" id="KW-1185">Reference proteome</keyword>
<dbReference type="SUPFAM" id="SSF143422">
    <property type="entry name" value="Transposase IS200-like"/>
    <property type="match status" value="1"/>
</dbReference>
<dbReference type="GO" id="GO:0004803">
    <property type="term" value="F:transposase activity"/>
    <property type="evidence" value="ECO:0007669"/>
    <property type="project" value="InterPro"/>
</dbReference>
<evidence type="ECO:0000313" key="3">
    <source>
        <dbReference type="Proteomes" id="UP001139125"/>
    </source>
</evidence>
<proteinExistence type="predicted"/>
<gene>
    <name evidence="2" type="primary">tnpA</name>
    <name evidence="2" type="ORF">NM125_14850</name>
</gene>
<dbReference type="Gene3D" id="3.30.70.1290">
    <property type="entry name" value="Transposase IS200-like"/>
    <property type="match status" value="1"/>
</dbReference>
<dbReference type="PANTHER" id="PTHR33360">
    <property type="entry name" value="TRANSPOSASE FOR INSERTION SEQUENCE ELEMENT IS200"/>
    <property type="match status" value="1"/>
</dbReference>
<name>A0A9X2L5Q5_9BACT</name>
<comment type="caution">
    <text evidence="2">The sequence shown here is derived from an EMBL/GenBank/DDBJ whole genome shotgun (WGS) entry which is preliminary data.</text>
</comment>
<evidence type="ECO:0000259" key="1">
    <source>
        <dbReference type="SMART" id="SM01321"/>
    </source>
</evidence>
<dbReference type="GO" id="GO:0006313">
    <property type="term" value="P:DNA transposition"/>
    <property type="evidence" value="ECO:0007669"/>
    <property type="project" value="InterPro"/>
</dbReference>
<dbReference type="NCBIfam" id="NF033573">
    <property type="entry name" value="transpos_IS200"/>
    <property type="match status" value="1"/>
</dbReference>
<dbReference type="Pfam" id="PF01797">
    <property type="entry name" value="Y1_Tnp"/>
    <property type="match status" value="1"/>
</dbReference>